<dbReference type="AlphaFoldDB" id="A0A085W2T7"/>
<dbReference type="FunFam" id="1.10.510.10:FF:000021">
    <property type="entry name" value="Serine/threonine protein kinase"/>
    <property type="match status" value="1"/>
</dbReference>
<dbReference type="EC" id="2.7.11.1" evidence="1"/>
<dbReference type="Proteomes" id="UP000028725">
    <property type="component" value="Unassembled WGS sequence"/>
</dbReference>
<evidence type="ECO:0000256" key="8">
    <source>
        <dbReference type="SAM" id="MobiDB-lite"/>
    </source>
</evidence>
<evidence type="ECO:0000256" key="4">
    <source>
        <dbReference type="ARBA" id="ARBA00022741"/>
    </source>
</evidence>
<dbReference type="RefSeq" id="WP_044198264.1">
    <property type="nucleotide sequence ID" value="NZ_JMCB01000024.1"/>
</dbReference>
<gene>
    <name evidence="10" type="ORF">DB31_4443</name>
</gene>
<evidence type="ECO:0000313" key="11">
    <source>
        <dbReference type="Proteomes" id="UP000028725"/>
    </source>
</evidence>
<dbReference type="GO" id="GO:0004674">
    <property type="term" value="F:protein serine/threonine kinase activity"/>
    <property type="evidence" value="ECO:0007669"/>
    <property type="project" value="UniProtKB-KW"/>
</dbReference>
<dbReference type="InterPro" id="IPR017441">
    <property type="entry name" value="Protein_kinase_ATP_BS"/>
</dbReference>
<evidence type="ECO:0000256" key="6">
    <source>
        <dbReference type="ARBA" id="ARBA00022840"/>
    </source>
</evidence>
<dbReference type="PANTHER" id="PTHR43289">
    <property type="entry name" value="MITOGEN-ACTIVATED PROTEIN KINASE KINASE KINASE 20-RELATED"/>
    <property type="match status" value="1"/>
</dbReference>
<evidence type="ECO:0000259" key="9">
    <source>
        <dbReference type="PROSITE" id="PS50011"/>
    </source>
</evidence>
<dbReference type="CDD" id="cd14014">
    <property type="entry name" value="STKc_PknB_like"/>
    <property type="match status" value="1"/>
</dbReference>
<dbReference type="STRING" id="394096.DB31_4443"/>
<dbReference type="EMBL" id="JMCB01000024">
    <property type="protein sequence ID" value="KFE62000.1"/>
    <property type="molecule type" value="Genomic_DNA"/>
</dbReference>
<organism evidence="10 11">
    <name type="scientific">Hyalangium minutum</name>
    <dbReference type="NCBI Taxonomy" id="394096"/>
    <lineage>
        <taxon>Bacteria</taxon>
        <taxon>Pseudomonadati</taxon>
        <taxon>Myxococcota</taxon>
        <taxon>Myxococcia</taxon>
        <taxon>Myxococcales</taxon>
        <taxon>Cystobacterineae</taxon>
        <taxon>Archangiaceae</taxon>
        <taxon>Hyalangium</taxon>
    </lineage>
</organism>
<keyword evidence="4 7" id="KW-0547">Nucleotide-binding</keyword>
<keyword evidence="3" id="KW-0808">Transferase</keyword>
<dbReference type="PANTHER" id="PTHR43289:SF6">
    <property type="entry name" value="SERINE_THREONINE-PROTEIN KINASE NEKL-3"/>
    <property type="match status" value="1"/>
</dbReference>
<dbReference type="SMART" id="SM00220">
    <property type="entry name" value="S_TKc"/>
    <property type="match status" value="1"/>
</dbReference>
<dbReference type="InterPro" id="IPR008271">
    <property type="entry name" value="Ser/Thr_kinase_AS"/>
</dbReference>
<reference evidence="10 11" key="1">
    <citation type="submission" date="2014-04" db="EMBL/GenBank/DDBJ databases">
        <title>Genome assembly of Hyalangium minutum DSM 14724.</title>
        <authorList>
            <person name="Sharma G."/>
            <person name="Subramanian S."/>
        </authorList>
    </citation>
    <scope>NUCLEOTIDE SEQUENCE [LARGE SCALE GENOMIC DNA]</scope>
    <source>
        <strain evidence="10 11">DSM 14724</strain>
    </source>
</reference>
<evidence type="ECO:0000313" key="10">
    <source>
        <dbReference type="EMBL" id="KFE62000.1"/>
    </source>
</evidence>
<keyword evidence="5 10" id="KW-0418">Kinase</keyword>
<keyword evidence="2 10" id="KW-0723">Serine/threonine-protein kinase</keyword>
<sequence length="342" mass="37237">MQGKDDDSGGVSYLRAPASPFSLPARTPSGTLIQGGSTPVPPSTSATVRGLVPGQVMAGRYRVERWLGSGGSATVYAATDTQVGSLVALKLLTAAPHDAAMVTRFRQELEHTRVLEHPNVLRLLDVGTDEDRHFLISELLQGMDLRRQLQTQRATLAESLRWLTHAVCALEHAHERGVLHRDVKPGNLFITHTGVLKLMDFGLAKSAHVTGHTAHGAVFGTPEYMAPEQVMGEPVSAATDLYSLGVVAYELLTGQLPFRHTQPVPLMFLHVQQTPVPVRTLTPQVPEAFERVVHTLLAKQPQDRYTSATALRTALRELWPLVLPGMARLRPSPKGGPRLKVV</sequence>
<dbReference type="GO" id="GO:0005524">
    <property type="term" value="F:ATP binding"/>
    <property type="evidence" value="ECO:0007669"/>
    <property type="project" value="UniProtKB-UniRule"/>
</dbReference>
<keyword evidence="11" id="KW-1185">Reference proteome</keyword>
<protein>
    <recommendedName>
        <fullName evidence="1">non-specific serine/threonine protein kinase</fullName>
        <ecNumber evidence="1">2.7.11.1</ecNumber>
    </recommendedName>
</protein>
<evidence type="ECO:0000256" key="1">
    <source>
        <dbReference type="ARBA" id="ARBA00012513"/>
    </source>
</evidence>
<dbReference type="PROSITE" id="PS50011">
    <property type="entry name" value="PROTEIN_KINASE_DOM"/>
    <property type="match status" value="1"/>
</dbReference>
<evidence type="ECO:0000256" key="7">
    <source>
        <dbReference type="PROSITE-ProRule" id="PRU10141"/>
    </source>
</evidence>
<dbReference type="InterPro" id="IPR000719">
    <property type="entry name" value="Prot_kinase_dom"/>
</dbReference>
<feature type="region of interest" description="Disordered" evidence="8">
    <location>
        <begin position="1"/>
        <end position="45"/>
    </location>
</feature>
<keyword evidence="6 7" id="KW-0067">ATP-binding</keyword>
<dbReference type="SUPFAM" id="SSF56112">
    <property type="entry name" value="Protein kinase-like (PK-like)"/>
    <property type="match status" value="1"/>
</dbReference>
<proteinExistence type="predicted"/>
<feature type="compositionally biased region" description="Polar residues" evidence="8">
    <location>
        <begin position="28"/>
        <end position="45"/>
    </location>
</feature>
<dbReference type="Pfam" id="PF00069">
    <property type="entry name" value="Pkinase"/>
    <property type="match status" value="1"/>
</dbReference>
<evidence type="ECO:0000256" key="2">
    <source>
        <dbReference type="ARBA" id="ARBA00022527"/>
    </source>
</evidence>
<comment type="caution">
    <text evidence="10">The sequence shown here is derived from an EMBL/GenBank/DDBJ whole genome shotgun (WGS) entry which is preliminary data.</text>
</comment>
<name>A0A085W2T7_9BACT</name>
<feature type="domain" description="Protein kinase" evidence="9">
    <location>
        <begin position="61"/>
        <end position="322"/>
    </location>
</feature>
<evidence type="ECO:0000256" key="5">
    <source>
        <dbReference type="ARBA" id="ARBA00022777"/>
    </source>
</evidence>
<accession>A0A085W2T7</accession>
<dbReference type="Gene3D" id="3.30.200.20">
    <property type="entry name" value="Phosphorylase Kinase, domain 1"/>
    <property type="match status" value="1"/>
</dbReference>
<evidence type="ECO:0000256" key="3">
    <source>
        <dbReference type="ARBA" id="ARBA00022679"/>
    </source>
</evidence>
<dbReference type="Gene3D" id="1.10.510.10">
    <property type="entry name" value="Transferase(Phosphotransferase) domain 1"/>
    <property type="match status" value="1"/>
</dbReference>
<feature type="binding site" evidence="7">
    <location>
        <position position="90"/>
    </location>
    <ligand>
        <name>ATP</name>
        <dbReference type="ChEBI" id="CHEBI:30616"/>
    </ligand>
</feature>
<dbReference type="PROSITE" id="PS00108">
    <property type="entry name" value="PROTEIN_KINASE_ST"/>
    <property type="match status" value="1"/>
</dbReference>
<dbReference type="InterPro" id="IPR011009">
    <property type="entry name" value="Kinase-like_dom_sf"/>
</dbReference>
<dbReference type="PROSITE" id="PS00107">
    <property type="entry name" value="PROTEIN_KINASE_ATP"/>
    <property type="match status" value="1"/>
</dbReference>